<evidence type="ECO:0000256" key="1">
    <source>
        <dbReference type="ARBA" id="ARBA00007689"/>
    </source>
</evidence>
<dbReference type="Gene3D" id="3.30.70.1060">
    <property type="entry name" value="Dimeric alpha+beta barrel"/>
    <property type="match status" value="1"/>
</dbReference>
<dbReference type="RefSeq" id="WP_119147639.1">
    <property type="nucleotide sequence ID" value="NZ_JBHSOV010000060.1"/>
</dbReference>
<evidence type="ECO:0000313" key="3">
    <source>
        <dbReference type="EMBL" id="RIE05041.1"/>
    </source>
</evidence>
<evidence type="ECO:0000313" key="4">
    <source>
        <dbReference type="Proteomes" id="UP000266340"/>
    </source>
</evidence>
<dbReference type="PANTHER" id="PTHR37828:SF1">
    <property type="entry name" value="YCII-RELATED DOMAIN-CONTAINING PROTEIN"/>
    <property type="match status" value="1"/>
</dbReference>
<reference evidence="3 4" key="1">
    <citation type="submission" date="2018-09" db="EMBL/GenBank/DDBJ databases">
        <title>Cohnella cavernae sp. nov., isolated from a karst cave.</title>
        <authorList>
            <person name="Zhu H."/>
        </authorList>
    </citation>
    <scope>NUCLEOTIDE SEQUENCE [LARGE SCALE GENOMIC DNA]</scope>
    <source>
        <strain evidence="3 4">K2E09-144</strain>
    </source>
</reference>
<dbReference type="AlphaFoldDB" id="A0A398D0M1"/>
<dbReference type="Pfam" id="PF03795">
    <property type="entry name" value="YCII"/>
    <property type="match status" value="1"/>
</dbReference>
<dbReference type="EMBL" id="QXJM01000016">
    <property type="protein sequence ID" value="RIE05041.1"/>
    <property type="molecule type" value="Genomic_DNA"/>
</dbReference>
<dbReference type="OrthoDB" id="162319at2"/>
<organism evidence="3 4">
    <name type="scientific">Cohnella faecalis</name>
    <dbReference type="NCBI Taxonomy" id="2315694"/>
    <lineage>
        <taxon>Bacteria</taxon>
        <taxon>Bacillati</taxon>
        <taxon>Bacillota</taxon>
        <taxon>Bacilli</taxon>
        <taxon>Bacillales</taxon>
        <taxon>Paenibacillaceae</taxon>
        <taxon>Cohnella</taxon>
    </lineage>
</organism>
<sequence length="100" mass="11346">MRYYIVFLQTIDAAGASQYQQAHFEYQSSLRLQGVIFAHGRLTDGWGGVAVYRAGSEADVRLYVEEDPFVRNGIRSYEIHEWDMKLAPDVSVGAREEGTK</sequence>
<name>A0A398D0M1_9BACL</name>
<evidence type="ECO:0000259" key="2">
    <source>
        <dbReference type="Pfam" id="PF03795"/>
    </source>
</evidence>
<keyword evidence="4" id="KW-1185">Reference proteome</keyword>
<gene>
    <name evidence="3" type="ORF">D3H35_02580</name>
</gene>
<proteinExistence type="inferred from homology"/>
<accession>A0A398D0M1</accession>
<comment type="caution">
    <text evidence="3">The sequence shown here is derived from an EMBL/GenBank/DDBJ whole genome shotgun (WGS) entry which is preliminary data.</text>
</comment>
<protein>
    <recommendedName>
        <fullName evidence="2">YCII-related domain-containing protein</fullName>
    </recommendedName>
</protein>
<dbReference type="InterPro" id="IPR005545">
    <property type="entry name" value="YCII"/>
</dbReference>
<comment type="similarity">
    <text evidence="1">Belongs to the YciI family.</text>
</comment>
<dbReference type="InterPro" id="IPR011008">
    <property type="entry name" value="Dimeric_a/b-barrel"/>
</dbReference>
<feature type="domain" description="YCII-related" evidence="2">
    <location>
        <begin position="16"/>
        <end position="82"/>
    </location>
</feature>
<dbReference type="SUPFAM" id="SSF54909">
    <property type="entry name" value="Dimeric alpha+beta barrel"/>
    <property type="match status" value="1"/>
</dbReference>
<dbReference type="Proteomes" id="UP000266340">
    <property type="component" value="Unassembled WGS sequence"/>
</dbReference>
<dbReference type="PANTHER" id="PTHR37828">
    <property type="entry name" value="GSR2449 PROTEIN"/>
    <property type="match status" value="1"/>
</dbReference>